<evidence type="ECO:0000256" key="8">
    <source>
        <dbReference type="ARBA" id="ARBA00022746"/>
    </source>
</evidence>
<evidence type="ECO:0000256" key="11">
    <source>
        <dbReference type="RuleBase" id="RU004466"/>
    </source>
</evidence>
<evidence type="ECO:0000256" key="9">
    <source>
        <dbReference type="ARBA" id="ARBA00022842"/>
    </source>
</evidence>
<sequence length="361" mass="39192">MTSVYLGSWVHTCTIFSQATRSRSISSRVSIPLRYSNPKPALSISAILTKEEQSRRQDQNEPKPPFNFKSYMVQKANSVNQALDDAVSLRDPQKIHEAMRYSLLAGGKRVRPVLCLAACELVGGVESMAMPAACAVEMIHTMSLIHDDLPCMDNDDLRRGKPTNHKVFGEDVAVLAGDALLAFSFEHIAVSTPNVSPARIVRAIGELAKAIGTGGLVAGQVVDINSEGLGSEQVDIERLEFIHLHKTAALLEAAVVLGAILGGGNDAEVEKLRNFARCIGLLFQVVDDILDVTKSSHELGKTAGKDLVADKVTYPKLMGIEKSREFADKLKREAKEHLVGFDPQKAAPLIALAEYVANRQN</sequence>
<evidence type="ECO:0000256" key="2">
    <source>
        <dbReference type="ARBA" id="ARBA00004932"/>
    </source>
</evidence>
<dbReference type="GO" id="GO:0046872">
    <property type="term" value="F:metal ion binding"/>
    <property type="evidence" value="ECO:0007669"/>
    <property type="project" value="UniProtKB-KW"/>
</dbReference>
<dbReference type="InterPro" id="IPR053378">
    <property type="entry name" value="Prenyl_diphosphate_synthase"/>
</dbReference>
<dbReference type="NCBIfam" id="NF045485">
    <property type="entry name" value="FPPsyn"/>
    <property type="match status" value="1"/>
</dbReference>
<dbReference type="PROSITE" id="PS00723">
    <property type="entry name" value="POLYPRENYL_SYNTHASE_1"/>
    <property type="match status" value="1"/>
</dbReference>
<evidence type="ECO:0000256" key="5">
    <source>
        <dbReference type="ARBA" id="ARBA00006706"/>
    </source>
</evidence>
<comment type="pathway">
    <text evidence="2">Isoprenoid biosynthesis; geranyl diphosphate biosynthesis; geranyl diphosphate from dimethylallyl diphosphate and isopentenyl diphosphate: step 1/1.</text>
</comment>
<name>A0A5P9Q5W9_TRIWF</name>
<reference evidence="12" key="1">
    <citation type="journal article" date="2019" name="Plant Sci.">
        <title>Analysis of the role of geranylgeranyl diphosphate synthase 8 from Tripterygium wilfordii in diterpenoids biosynthesis.</title>
        <authorList>
            <person name="Su P."/>
            <person name="Gao L."/>
            <person name="Tong Y."/>
            <person name="Guan H."/>
            <person name="Liu S."/>
            <person name="Zhang Y."/>
            <person name="Zhao Y."/>
            <person name="Wang J."/>
            <person name="Hu T."/>
            <person name="Tu L."/>
            <person name="Zhou J."/>
            <person name="Ma B."/>
            <person name="Huang L."/>
            <person name="Gao W."/>
        </authorList>
    </citation>
    <scope>NUCLEOTIDE SEQUENCE</scope>
</reference>
<comment type="pathway">
    <text evidence="4">Isoprenoid biosynthesis; geranylgeranyl diphosphate biosynthesis; geranylgeranyl diphosphate from farnesyl diphosphate and isopentenyl diphosphate: step 1/1.</text>
</comment>
<dbReference type="FunFam" id="1.10.600.10:FF:000001">
    <property type="entry name" value="Geranylgeranyl diphosphate synthase"/>
    <property type="match status" value="1"/>
</dbReference>
<evidence type="ECO:0000256" key="3">
    <source>
        <dbReference type="ARBA" id="ARBA00005035"/>
    </source>
</evidence>
<dbReference type="AlphaFoldDB" id="A0A5P9Q5W9"/>
<dbReference type="PROSITE" id="PS00444">
    <property type="entry name" value="POLYPRENYL_SYNTHASE_2"/>
    <property type="match status" value="1"/>
</dbReference>
<dbReference type="GO" id="GO:0004311">
    <property type="term" value="F:geranylgeranyl diphosphate synthase activity"/>
    <property type="evidence" value="ECO:0007669"/>
    <property type="project" value="TreeGrafter"/>
</dbReference>
<organism evidence="12">
    <name type="scientific">Tripterygium wilfordii</name>
    <name type="common">Thunder God vine</name>
    <dbReference type="NCBI Taxonomy" id="458696"/>
    <lineage>
        <taxon>Eukaryota</taxon>
        <taxon>Viridiplantae</taxon>
        <taxon>Streptophyta</taxon>
        <taxon>Embryophyta</taxon>
        <taxon>Tracheophyta</taxon>
        <taxon>Spermatophyta</taxon>
        <taxon>Magnoliopsida</taxon>
        <taxon>eudicotyledons</taxon>
        <taxon>Gunneridae</taxon>
        <taxon>Pentapetalae</taxon>
        <taxon>rosids</taxon>
        <taxon>fabids</taxon>
        <taxon>Celastrales</taxon>
        <taxon>Celastraceae</taxon>
        <taxon>Tripterygium</taxon>
    </lineage>
</organism>
<evidence type="ECO:0000256" key="4">
    <source>
        <dbReference type="ARBA" id="ARBA00005221"/>
    </source>
</evidence>
<dbReference type="PANTHER" id="PTHR43281:SF24">
    <property type="entry name" value="OS07G0580900 PROTEIN"/>
    <property type="match status" value="1"/>
</dbReference>
<dbReference type="PANTHER" id="PTHR43281">
    <property type="entry name" value="FARNESYL DIPHOSPHATE SYNTHASE"/>
    <property type="match status" value="1"/>
</dbReference>
<dbReference type="InterPro" id="IPR000092">
    <property type="entry name" value="Polyprenyl_synt"/>
</dbReference>
<protein>
    <submittedName>
        <fullName evidence="12">Geranylgeranyl diphosphate synthase 7</fullName>
    </submittedName>
</protein>
<comment type="similarity">
    <text evidence="5 11">Belongs to the FPP/GGPP synthase family.</text>
</comment>
<dbReference type="SFLD" id="SFLDG01017">
    <property type="entry name" value="Polyprenyl_Transferase_Like"/>
    <property type="match status" value="1"/>
</dbReference>
<evidence type="ECO:0000313" key="12">
    <source>
        <dbReference type="EMBL" id="QFU96146.1"/>
    </source>
</evidence>
<proteinExistence type="evidence at transcript level"/>
<dbReference type="Gene3D" id="1.10.600.10">
    <property type="entry name" value="Farnesyl Diphosphate Synthase"/>
    <property type="match status" value="1"/>
</dbReference>
<keyword evidence="9" id="KW-0460">Magnesium</keyword>
<gene>
    <name evidence="12" type="primary">GGPPS7</name>
</gene>
<dbReference type="SUPFAM" id="SSF48576">
    <property type="entry name" value="Terpenoid synthases"/>
    <property type="match status" value="1"/>
</dbReference>
<evidence type="ECO:0000256" key="7">
    <source>
        <dbReference type="ARBA" id="ARBA00022723"/>
    </source>
</evidence>
<dbReference type="CDD" id="cd00685">
    <property type="entry name" value="Trans_IPPS_HT"/>
    <property type="match status" value="1"/>
</dbReference>
<comment type="cofactor">
    <cofactor evidence="1">
        <name>Mg(2+)</name>
        <dbReference type="ChEBI" id="CHEBI:18420"/>
    </cofactor>
</comment>
<dbReference type="EMBL" id="MH820384">
    <property type="protein sequence ID" value="QFU96146.1"/>
    <property type="molecule type" value="mRNA"/>
</dbReference>
<accession>A0A5P9Q5W9</accession>
<dbReference type="InterPro" id="IPR008949">
    <property type="entry name" value="Isoprenoid_synthase_dom_sf"/>
</dbReference>
<dbReference type="InterPro" id="IPR033749">
    <property type="entry name" value="Polyprenyl_synt_CS"/>
</dbReference>
<keyword evidence="10" id="KW-0414">Isoprene biosynthesis</keyword>
<comment type="pathway">
    <text evidence="3">Isoprenoid biosynthesis; farnesyl diphosphate biosynthesis; farnesyl diphosphate from geranyl diphosphate and isopentenyl diphosphate: step 1/1.</text>
</comment>
<keyword evidence="8" id="KW-0125">Carotenoid biosynthesis</keyword>
<dbReference type="GO" id="GO:0016117">
    <property type="term" value="P:carotenoid biosynthetic process"/>
    <property type="evidence" value="ECO:0007669"/>
    <property type="project" value="UniProtKB-KW"/>
</dbReference>
<evidence type="ECO:0000256" key="10">
    <source>
        <dbReference type="ARBA" id="ARBA00023229"/>
    </source>
</evidence>
<evidence type="ECO:0000256" key="6">
    <source>
        <dbReference type="ARBA" id="ARBA00022679"/>
    </source>
</evidence>
<dbReference type="SFLD" id="SFLDS00005">
    <property type="entry name" value="Isoprenoid_Synthase_Type_I"/>
    <property type="match status" value="1"/>
</dbReference>
<keyword evidence="6 11" id="KW-0808">Transferase</keyword>
<evidence type="ECO:0000256" key="1">
    <source>
        <dbReference type="ARBA" id="ARBA00001946"/>
    </source>
</evidence>
<keyword evidence="7" id="KW-0479">Metal-binding</keyword>
<dbReference type="Pfam" id="PF00348">
    <property type="entry name" value="polyprenyl_synt"/>
    <property type="match status" value="1"/>
</dbReference>
<dbReference type="GO" id="GO:0005737">
    <property type="term" value="C:cytoplasm"/>
    <property type="evidence" value="ECO:0007669"/>
    <property type="project" value="UniProtKB-ARBA"/>
</dbReference>